<evidence type="ECO:0000313" key="3">
    <source>
        <dbReference type="Proteomes" id="UP000625631"/>
    </source>
</evidence>
<organism evidence="2 3">
    <name type="scientific">Hymenobacter negativus</name>
    <dbReference type="NCBI Taxonomy" id="2795026"/>
    <lineage>
        <taxon>Bacteria</taxon>
        <taxon>Pseudomonadati</taxon>
        <taxon>Bacteroidota</taxon>
        <taxon>Cytophagia</taxon>
        <taxon>Cytophagales</taxon>
        <taxon>Hymenobacteraceae</taxon>
        <taxon>Hymenobacter</taxon>
    </lineage>
</organism>
<keyword evidence="1" id="KW-0472">Membrane</keyword>
<dbReference type="RefSeq" id="WP_198076654.1">
    <property type="nucleotide sequence ID" value="NZ_JAEDAE010000011.1"/>
</dbReference>
<keyword evidence="1" id="KW-1133">Transmembrane helix</keyword>
<dbReference type="EMBL" id="JAEDAE010000011">
    <property type="protein sequence ID" value="MBH8560103.1"/>
    <property type="molecule type" value="Genomic_DNA"/>
</dbReference>
<keyword evidence="3" id="KW-1185">Reference proteome</keyword>
<sequence>MVAKTLIQMVLFFISMVMIGTFALETLGRWSSSNGPLAIARLKTEIINPKAANNTYQLELVFKRQMGDSVTTTTEVSKHIYKSSSVGSLIPIHYQLHNPKNTVVATEGWFEWRTLAILAFGLVLLYACFNVKESSKAVT</sequence>
<protein>
    <recommendedName>
        <fullName evidence="4">DUF3592 domain-containing protein</fullName>
    </recommendedName>
</protein>
<proteinExistence type="predicted"/>
<name>A0ABS0QCN8_9BACT</name>
<evidence type="ECO:0008006" key="4">
    <source>
        <dbReference type="Google" id="ProtNLM"/>
    </source>
</evidence>
<dbReference type="Proteomes" id="UP000625631">
    <property type="component" value="Unassembled WGS sequence"/>
</dbReference>
<reference evidence="2 3" key="1">
    <citation type="submission" date="2020-12" db="EMBL/GenBank/DDBJ databases">
        <title>Hymenobacter sp.</title>
        <authorList>
            <person name="Kim M.K."/>
        </authorList>
    </citation>
    <scope>NUCLEOTIDE SEQUENCE [LARGE SCALE GENOMIC DNA]</scope>
    <source>
        <strain evidence="2 3">BT442</strain>
    </source>
</reference>
<evidence type="ECO:0000256" key="1">
    <source>
        <dbReference type="SAM" id="Phobius"/>
    </source>
</evidence>
<feature type="transmembrane region" description="Helical" evidence="1">
    <location>
        <begin position="6"/>
        <end position="24"/>
    </location>
</feature>
<accession>A0ABS0QCN8</accession>
<comment type="caution">
    <text evidence="2">The sequence shown here is derived from an EMBL/GenBank/DDBJ whole genome shotgun (WGS) entry which is preliminary data.</text>
</comment>
<evidence type="ECO:0000313" key="2">
    <source>
        <dbReference type="EMBL" id="MBH8560103.1"/>
    </source>
</evidence>
<gene>
    <name evidence="2" type="ORF">I7X13_18725</name>
</gene>
<keyword evidence="1" id="KW-0812">Transmembrane</keyword>